<evidence type="ECO:0000256" key="1">
    <source>
        <dbReference type="SAM" id="Coils"/>
    </source>
</evidence>
<feature type="compositionally biased region" description="Low complexity" evidence="2">
    <location>
        <begin position="150"/>
        <end position="167"/>
    </location>
</feature>
<dbReference type="AlphaFoldDB" id="A0AAW0BIB9"/>
<name>A0AAW0BIB9_9AGAR</name>
<protein>
    <submittedName>
        <fullName evidence="3">Uncharacterized protein</fullName>
    </submittedName>
</protein>
<evidence type="ECO:0000313" key="4">
    <source>
        <dbReference type="Proteomes" id="UP001383192"/>
    </source>
</evidence>
<keyword evidence="1" id="KW-0175">Coiled coil</keyword>
<sequence>MSSVPVGKGSASHPSNVVKSKAELTKHLQAERERLQGLEEAKQVASLQRGTLFFHPSPIQFTPRIILMPRPHLQSIDAILRKTFEGVGFESYDLDGLHWTPERLKEANFPFGIGRPPPELQEPKTHSSRISRRQSGLSEEAREAACRDVTNSSRNATLRTSTSTSSLPNENHYSTTTLPRSLKRTVSFAHIDFSDPQRNVRHATAVRDEDGWYRAVDVEDISSSPSRASSSFGIAVRSRFSSGTIEDPFASDHRGAADMDEEEALTHAVISGDLDGFVIRDIDEELEAPLSRPVTPIPGQQSPLKERGKEQRQPSDSTDDGQDEDDLDPADMQEISFYGSDDEEDELATPDPYSYFGASRSKAVAIPSQSDTDGASDGAYRTDNFAFDETPESFRRLRMCQSPGYSRIA</sequence>
<feature type="compositionally biased region" description="Acidic residues" evidence="2">
    <location>
        <begin position="317"/>
        <end position="331"/>
    </location>
</feature>
<dbReference type="Proteomes" id="UP001383192">
    <property type="component" value="Unassembled WGS sequence"/>
</dbReference>
<reference evidence="3 4" key="1">
    <citation type="submission" date="2024-01" db="EMBL/GenBank/DDBJ databases">
        <title>A draft genome for a cacao thread blight-causing isolate of Paramarasmius palmivorus.</title>
        <authorList>
            <person name="Baruah I.K."/>
            <person name="Bukari Y."/>
            <person name="Amoako-Attah I."/>
            <person name="Meinhardt L.W."/>
            <person name="Bailey B.A."/>
            <person name="Cohen S.P."/>
        </authorList>
    </citation>
    <scope>NUCLEOTIDE SEQUENCE [LARGE SCALE GENOMIC DNA]</scope>
    <source>
        <strain evidence="3 4">GH-12</strain>
    </source>
</reference>
<feature type="coiled-coil region" evidence="1">
    <location>
        <begin position="21"/>
        <end position="48"/>
    </location>
</feature>
<feature type="compositionally biased region" description="Basic and acidic residues" evidence="2">
    <location>
        <begin position="304"/>
        <end position="313"/>
    </location>
</feature>
<gene>
    <name evidence="3" type="ORF">VNI00_015772</name>
</gene>
<dbReference type="EMBL" id="JAYKXP010000108">
    <property type="protein sequence ID" value="KAK7026045.1"/>
    <property type="molecule type" value="Genomic_DNA"/>
</dbReference>
<feature type="compositionally biased region" description="Polar residues" evidence="2">
    <location>
        <begin position="168"/>
        <end position="178"/>
    </location>
</feature>
<feature type="region of interest" description="Disordered" evidence="2">
    <location>
        <begin position="110"/>
        <end position="178"/>
    </location>
</feature>
<accession>A0AAW0BIB9</accession>
<keyword evidence="4" id="KW-1185">Reference proteome</keyword>
<evidence type="ECO:0000256" key="2">
    <source>
        <dbReference type="SAM" id="MobiDB-lite"/>
    </source>
</evidence>
<proteinExistence type="predicted"/>
<evidence type="ECO:0000313" key="3">
    <source>
        <dbReference type="EMBL" id="KAK7026045.1"/>
    </source>
</evidence>
<organism evidence="3 4">
    <name type="scientific">Paramarasmius palmivorus</name>
    <dbReference type="NCBI Taxonomy" id="297713"/>
    <lineage>
        <taxon>Eukaryota</taxon>
        <taxon>Fungi</taxon>
        <taxon>Dikarya</taxon>
        <taxon>Basidiomycota</taxon>
        <taxon>Agaricomycotina</taxon>
        <taxon>Agaricomycetes</taxon>
        <taxon>Agaricomycetidae</taxon>
        <taxon>Agaricales</taxon>
        <taxon>Marasmiineae</taxon>
        <taxon>Marasmiaceae</taxon>
        <taxon>Paramarasmius</taxon>
    </lineage>
</organism>
<comment type="caution">
    <text evidence="3">The sequence shown here is derived from an EMBL/GenBank/DDBJ whole genome shotgun (WGS) entry which is preliminary data.</text>
</comment>
<feature type="region of interest" description="Disordered" evidence="2">
    <location>
        <begin position="289"/>
        <end position="383"/>
    </location>
</feature>